<evidence type="ECO:0000256" key="1">
    <source>
        <dbReference type="SAM" id="Phobius"/>
    </source>
</evidence>
<organism evidence="2">
    <name type="scientific">sediment metagenome</name>
    <dbReference type="NCBI Taxonomy" id="749907"/>
    <lineage>
        <taxon>unclassified sequences</taxon>
        <taxon>metagenomes</taxon>
        <taxon>ecological metagenomes</taxon>
    </lineage>
</organism>
<gene>
    <name evidence="2" type="ORF">LDC_2200</name>
</gene>
<dbReference type="AlphaFoldDB" id="D9PKX9"/>
<keyword evidence="1" id="KW-0812">Transmembrane</keyword>
<name>D9PKX9_9ZZZZ</name>
<sequence length="98" mass="11223">MELDTRKLDELLELTRENNKILTGMRSAQRWGSFFKLVYWMVILGSILGVYYYFQPTIQKYANTLQTAAGVLQGYEQQVGNISTQLQSVGNLLKTPTK</sequence>
<feature type="transmembrane region" description="Helical" evidence="1">
    <location>
        <begin position="34"/>
        <end position="54"/>
    </location>
</feature>
<dbReference type="EMBL" id="ADZX01000655">
    <property type="protein sequence ID" value="EFK95784.1"/>
    <property type="molecule type" value="Genomic_DNA"/>
</dbReference>
<reference evidence="2" key="2">
    <citation type="journal article" date="2011" name="Microb. Ecol.">
        <title>Taxonomic and Functional Metagenomic Profiling of the Microbial Community in the Anoxic Sediment of a Sub-saline Shallow Lake (Laguna de Carrizo, Central Spain).</title>
        <authorList>
            <person name="Ferrer M."/>
            <person name="Guazzaroni M.E."/>
            <person name="Richter M."/>
            <person name="Garcia-Salamanca A."/>
            <person name="Yarza P."/>
            <person name="Suarez-Suarez A."/>
            <person name="Solano J."/>
            <person name="Alcaide M."/>
            <person name="van Dillewijn P."/>
            <person name="Molina-Henares M.A."/>
            <person name="Lopez-Cortes N."/>
            <person name="Al-Ramahi Y."/>
            <person name="Guerrero C."/>
            <person name="Acosta A."/>
            <person name="de Eugenio L.I."/>
            <person name="Martinez V."/>
            <person name="Marques S."/>
            <person name="Rojo F."/>
            <person name="Santero E."/>
            <person name="Genilloud O."/>
            <person name="Perez-Perez J."/>
            <person name="Rossello-Mora R."/>
            <person name="Ramos J.L."/>
        </authorList>
    </citation>
    <scope>NUCLEOTIDE SEQUENCE</scope>
</reference>
<keyword evidence="1" id="KW-0472">Membrane</keyword>
<reference evidence="2" key="1">
    <citation type="submission" date="2010-07" db="EMBL/GenBank/DDBJ databases">
        <authorList>
            <consortium name="CONSOLIDER consortium CSD2007-00005"/>
            <person name="Guazzaroni M.-E."/>
            <person name="Richter M."/>
            <person name="Garcia-Salamanca A."/>
            <person name="Yarza P."/>
            <person name="Ferrer M."/>
        </authorList>
    </citation>
    <scope>NUCLEOTIDE SEQUENCE</scope>
</reference>
<proteinExistence type="predicted"/>
<protein>
    <submittedName>
        <fullName evidence="2">Uncharacterized protein</fullName>
    </submittedName>
</protein>
<accession>D9PKX9</accession>
<evidence type="ECO:0000313" key="2">
    <source>
        <dbReference type="EMBL" id="EFK95784.1"/>
    </source>
</evidence>
<comment type="caution">
    <text evidence="2">The sequence shown here is derived from an EMBL/GenBank/DDBJ whole genome shotgun (WGS) entry which is preliminary data.</text>
</comment>
<keyword evidence="1" id="KW-1133">Transmembrane helix</keyword>